<accession>A0A077LXI7</accession>
<gene>
    <name evidence="2" type="ORF">BN12_2060007</name>
</gene>
<dbReference type="AlphaFoldDB" id="A0A077LXI7"/>
<evidence type="ECO:0000313" key="2">
    <source>
        <dbReference type="EMBL" id="CCH77617.1"/>
    </source>
</evidence>
<dbReference type="EMBL" id="CAJB01000120">
    <property type="protein sequence ID" value="CCH77617.1"/>
    <property type="molecule type" value="Genomic_DNA"/>
</dbReference>
<sequence>MAGVRARPGRLFRDRDFTLASVGMTAMGFAITGVGIPMMLYVQKVLAYTALRSAPLMVPMAVVTIRRQYARVSAHAHPGAHWGECGRAALDLVTARRDRS</sequence>
<comment type="caution">
    <text evidence="2">The sequence shown here is derived from an EMBL/GenBank/DDBJ whole genome shotgun (WGS) entry which is preliminary data.</text>
</comment>
<proteinExistence type="predicted"/>
<reference evidence="2 3" key="1">
    <citation type="journal article" date="2013" name="ISME J.">
        <title>A metabolic model for members of the genus Tetrasphaera involved in enhanced biological phosphorus removal.</title>
        <authorList>
            <person name="Kristiansen R."/>
            <person name="Nguyen H.T.T."/>
            <person name="Saunders A.M."/>
            <person name="Nielsen J.L."/>
            <person name="Wimmer R."/>
            <person name="Le V.Q."/>
            <person name="McIlroy S.J."/>
            <person name="Petrovski S."/>
            <person name="Seviour R.J."/>
            <person name="Calteau A."/>
            <person name="Nielsen K.L."/>
            <person name="Nielsen P.H."/>
        </authorList>
    </citation>
    <scope>NUCLEOTIDE SEQUENCE [LARGE SCALE GENOMIC DNA]</scope>
    <source>
        <strain evidence="2 3">T1-X7</strain>
    </source>
</reference>
<organism evidence="2 3">
    <name type="scientific">Nostocoides japonicum T1-X7</name>
    <dbReference type="NCBI Taxonomy" id="1194083"/>
    <lineage>
        <taxon>Bacteria</taxon>
        <taxon>Bacillati</taxon>
        <taxon>Actinomycetota</taxon>
        <taxon>Actinomycetes</taxon>
        <taxon>Micrococcales</taxon>
        <taxon>Intrasporangiaceae</taxon>
        <taxon>Nostocoides</taxon>
    </lineage>
</organism>
<keyword evidence="1" id="KW-0472">Membrane</keyword>
<keyword evidence="3" id="KW-1185">Reference proteome</keyword>
<dbReference type="STRING" id="1194083.BN12_2060007"/>
<keyword evidence="1" id="KW-1133">Transmembrane helix</keyword>
<evidence type="ECO:0000256" key="1">
    <source>
        <dbReference type="SAM" id="Phobius"/>
    </source>
</evidence>
<name>A0A077LXI7_9MICO</name>
<dbReference type="Proteomes" id="UP000035721">
    <property type="component" value="Unassembled WGS sequence"/>
</dbReference>
<protein>
    <submittedName>
        <fullName evidence="2">Uncharacterized protein</fullName>
    </submittedName>
</protein>
<evidence type="ECO:0000313" key="3">
    <source>
        <dbReference type="Proteomes" id="UP000035721"/>
    </source>
</evidence>
<keyword evidence="1" id="KW-0812">Transmembrane</keyword>
<feature type="transmembrane region" description="Helical" evidence="1">
    <location>
        <begin position="17"/>
        <end position="39"/>
    </location>
</feature>